<accession>A0A023PTE2</accession>
<feature type="transmembrane region" description="Helical" evidence="8">
    <location>
        <begin position="301"/>
        <end position="324"/>
    </location>
</feature>
<feature type="transmembrane region" description="Helical" evidence="8">
    <location>
        <begin position="20"/>
        <end position="41"/>
    </location>
</feature>
<dbReference type="EMBL" id="QZRB01000016">
    <property type="protein sequence ID" value="MVD24112.1"/>
    <property type="molecule type" value="Genomic_DNA"/>
</dbReference>
<proteinExistence type="inferred from homology"/>
<keyword evidence="7 8" id="KW-0472">Membrane</keyword>
<dbReference type="InterPro" id="IPR004776">
    <property type="entry name" value="Mem_transp_PIN-like"/>
</dbReference>
<name>A0A023PTE2_VIBCL</name>
<dbReference type="OMA" id="QVAFRFN"/>
<comment type="similarity">
    <text evidence="2">Belongs to the auxin efflux carrier (TC 2.A.69) family.</text>
</comment>
<comment type="subcellular location">
    <subcellularLocation>
        <location evidence="1">Cell membrane</location>
        <topology evidence="1">Multi-pass membrane protein</topology>
    </subcellularLocation>
</comment>
<reference evidence="9" key="1">
    <citation type="journal article" date="2014" name="Nat. Commun.">
        <title>The Vibrio cholerae type VI secretion system employs diverse effector modules for intraspecific competition.</title>
        <authorList>
            <person name="Unterweger D."/>
            <person name="Miyata S.T."/>
            <person name="Bachmann V."/>
            <person name="Brooks T.M."/>
            <person name="Mullins T."/>
            <person name="Kostiuk B."/>
            <person name="Provenzano D."/>
            <person name="Pukatzki S."/>
        </authorList>
    </citation>
    <scope>NUCLEOTIDE SEQUENCE</scope>
    <source>
        <strain evidence="9">NIH41</strain>
    </source>
</reference>
<keyword evidence="3" id="KW-0813">Transport</keyword>
<keyword evidence="6 8" id="KW-1133">Transmembrane helix</keyword>
<evidence type="ECO:0000256" key="5">
    <source>
        <dbReference type="ARBA" id="ARBA00022692"/>
    </source>
</evidence>
<sequence>MQSLRAYIQGIDMTDIIAQLQFSATITGPICLMLGLGVLFKRINLINENFIEVASRIVFQVTLPAMLFLSIVSSKHDFSSSTSLVVYSLIANMLFFLFTLFSTRKLIDRPHDWGVITQGGFRANTAIIGLAYVANTYGNAGVALAAIYVASTTVLFNIQAVIALTPRGESNGWQAGKLMFKTLTKNPLIISIVLGFLCYLASVPIPKIVTDAGHYFANMTLPLALLCTGGSLNLNSLKDDRHSAWFATGYKLILSPLLITGGAWLLGFRGLDLGLLFLMTSAPTAAASYVMARAMGGNATLAANIIALTTVFSLFTCTLGIFLLSSFGVI</sequence>
<dbReference type="Proteomes" id="UP000471242">
    <property type="component" value="Unassembled WGS sequence"/>
</dbReference>
<keyword evidence="4" id="KW-1003">Cell membrane</keyword>
<evidence type="ECO:0000313" key="10">
    <source>
        <dbReference type="EMBL" id="MVD24112.1"/>
    </source>
</evidence>
<dbReference type="GO" id="GO:0005886">
    <property type="term" value="C:plasma membrane"/>
    <property type="evidence" value="ECO:0007669"/>
    <property type="project" value="UniProtKB-SubCell"/>
</dbReference>
<evidence type="ECO:0000256" key="8">
    <source>
        <dbReference type="SAM" id="Phobius"/>
    </source>
</evidence>
<evidence type="ECO:0000256" key="3">
    <source>
        <dbReference type="ARBA" id="ARBA00022448"/>
    </source>
</evidence>
<feature type="transmembrane region" description="Helical" evidence="8">
    <location>
        <begin position="212"/>
        <end position="232"/>
    </location>
</feature>
<dbReference type="EMBL" id="KF228944">
    <property type="protein sequence ID" value="AHX36808.1"/>
    <property type="molecule type" value="Genomic_DNA"/>
</dbReference>
<dbReference type="PANTHER" id="PTHR36838">
    <property type="entry name" value="AUXIN EFFLUX CARRIER FAMILY PROTEIN"/>
    <property type="match status" value="1"/>
</dbReference>
<feature type="transmembrane region" description="Helical" evidence="8">
    <location>
        <begin position="140"/>
        <end position="165"/>
    </location>
</feature>
<organism evidence="9">
    <name type="scientific">Vibrio cholerae</name>
    <dbReference type="NCBI Taxonomy" id="666"/>
    <lineage>
        <taxon>Bacteria</taxon>
        <taxon>Pseudomonadati</taxon>
        <taxon>Pseudomonadota</taxon>
        <taxon>Gammaproteobacteria</taxon>
        <taxon>Vibrionales</taxon>
        <taxon>Vibrionaceae</taxon>
        <taxon>Vibrio</taxon>
    </lineage>
</organism>
<feature type="transmembrane region" description="Helical" evidence="8">
    <location>
        <begin position="53"/>
        <end position="72"/>
    </location>
</feature>
<evidence type="ECO:0000256" key="4">
    <source>
        <dbReference type="ARBA" id="ARBA00022475"/>
    </source>
</evidence>
<dbReference type="Pfam" id="PF03547">
    <property type="entry name" value="Mem_trans"/>
    <property type="match status" value="1"/>
</dbReference>
<evidence type="ECO:0000256" key="1">
    <source>
        <dbReference type="ARBA" id="ARBA00004651"/>
    </source>
</evidence>
<gene>
    <name evidence="10" type="ORF">D6U24_12150</name>
</gene>
<dbReference type="PANTHER" id="PTHR36838:SF4">
    <property type="entry name" value="AUXIN EFFLUX CARRIER FAMILY PROTEIN"/>
    <property type="match status" value="1"/>
</dbReference>
<evidence type="ECO:0000313" key="11">
    <source>
        <dbReference type="Proteomes" id="UP000471242"/>
    </source>
</evidence>
<protein>
    <submittedName>
        <fullName evidence="10">AEC family transporter</fullName>
    </submittedName>
</protein>
<evidence type="ECO:0000313" key="9">
    <source>
        <dbReference type="EMBL" id="AHX36808.1"/>
    </source>
</evidence>
<dbReference type="GO" id="GO:0055085">
    <property type="term" value="P:transmembrane transport"/>
    <property type="evidence" value="ECO:0007669"/>
    <property type="project" value="InterPro"/>
</dbReference>
<dbReference type="Gene3D" id="1.20.1530.20">
    <property type="match status" value="1"/>
</dbReference>
<keyword evidence="5 8" id="KW-0812">Transmembrane</keyword>
<feature type="transmembrane region" description="Helical" evidence="8">
    <location>
        <begin position="186"/>
        <end position="206"/>
    </location>
</feature>
<dbReference type="InterPro" id="IPR038770">
    <property type="entry name" value="Na+/solute_symporter_sf"/>
</dbReference>
<reference evidence="10 11" key="2">
    <citation type="submission" date="2018-09" db="EMBL/GenBank/DDBJ databases">
        <title>Genomic epidemiology reveals two lineages of Vibrio cholerae that can cause global cholera epidemics despite absence of cholera toxin gene.</title>
        <authorList>
            <person name="Wang H."/>
            <person name="Zen W."/>
            <person name="Yu H."/>
            <person name="Zhang W."/>
            <person name="Pan J."/>
            <person name="Yang C."/>
            <person name="Cui Y."/>
        </authorList>
    </citation>
    <scope>NUCLEOTIDE SEQUENCE [LARGE SCALE GENOMIC DNA]</scope>
    <source>
        <strain evidence="10 11">00-1_S85</strain>
    </source>
</reference>
<evidence type="ECO:0000256" key="2">
    <source>
        <dbReference type="ARBA" id="ARBA00010145"/>
    </source>
</evidence>
<feature type="transmembrane region" description="Helical" evidence="8">
    <location>
        <begin position="273"/>
        <end position="292"/>
    </location>
</feature>
<evidence type="ECO:0000256" key="7">
    <source>
        <dbReference type="ARBA" id="ARBA00023136"/>
    </source>
</evidence>
<feature type="transmembrane region" description="Helical" evidence="8">
    <location>
        <begin position="244"/>
        <end position="267"/>
    </location>
</feature>
<dbReference type="AlphaFoldDB" id="A0A023PTE2"/>
<dbReference type="PATRIC" id="fig|666.1989.peg.2930"/>
<evidence type="ECO:0000256" key="6">
    <source>
        <dbReference type="ARBA" id="ARBA00022989"/>
    </source>
</evidence>
<feature type="transmembrane region" description="Helical" evidence="8">
    <location>
        <begin position="84"/>
        <end position="101"/>
    </location>
</feature>